<evidence type="ECO:0000313" key="2">
    <source>
        <dbReference type="Proteomes" id="UP000594015"/>
    </source>
</evidence>
<gene>
    <name evidence="1" type="ORF">WN72_25610</name>
</gene>
<dbReference type="EMBL" id="CP030050">
    <property type="protein sequence ID" value="QOZ69315.1"/>
    <property type="molecule type" value="Genomic_DNA"/>
</dbReference>
<dbReference type="KEGG" id="barh:WN72_25610"/>
<name>A0AAE7NTN5_9BRAD</name>
<sequence>MNLGRLARQREPAKQNVRYFRRFGKPRLAHSSHSTRLRAGHETASEDIAEEIERRVAAEGQDISDGLKDFIESQLRRAVGVRVALPLRSASNA</sequence>
<accession>A0AAE7NTN5</accession>
<organism evidence="1 2">
    <name type="scientific">Bradyrhizobium arachidis</name>
    <dbReference type="NCBI Taxonomy" id="858423"/>
    <lineage>
        <taxon>Bacteria</taxon>
        <taxon>Pseudomonadati</taxon>
        <taxon>Pseudomonadota</taxon>
        <taxon>Alphaproteobacteria</taxon>
        <taxon>Hyphomicrobiales</taxon>
        <taxon>Nitrobacteraceae</taxon>
        <taxon>Bradyrhizobium</taxon>
    </lineage>
</organism>
<dbReference type="AlphaFoldDB" id="A0AAE7NTN5"/>
<evidence type="ECO:0000313" key="1">
    <source>
        <dbReference type="EMBL" id="QOZ69315.1"/>
    </source>
</evidence>
<proteinExistence type="predicted"/>
<dbReference type="RefSeq" id="WP_092217289.1">
    <property type="nucleotide sequence ID" value="NZ_CP030050.1"/>
</dbReference>
<protein>
    <submittedName>
        <fullName evidence="1">Uncharacterized protein</fullName>
    </submittedName>
</protein>
<reference evidence="1 2" key="1">
    <citation type="submission" date="2018-06" db="EMBL/GenBank/DDBJ databases">
        <title>Comparative genomics of Bradyrhizobium nodulating Arachidis hypogaea.</title>
        <authorList>
            <person name="Li Y."/>
        </authorList>
    </citation>
    <scope>NUCLEOTIDE SEQUENCE [LARGE SCALE GENOMIC DNA]</scope>
    <source>
        <strain evidence="1 2">CCBAU 051107</strain>
    </source>
</reference>
<dbReference type="Proteomes" id="UP000594015">
    <property type="component" value="Chromosome"/>
</dbReference>